<sequence length="64" mass="7215">MSNRLITYLKESAEELKKVTWPTKKETYNYTLLVIGVSVVVALFLGGLDFVFSKTLQTLLSKGM</sequence>
<evidence type="ECO:0000256" key="8">
    <source>
        <dbReference type="ARBA" id="ARBA00023136"/>
    </source>
</evidence>
<dbReference type="HAMAP" id="MF_00422">
    <property type="entry name" value="SecE"/>
    <property type="match status" value="1"/>
</dbReference>
<comment type="caution">
    <text evidence="10">The sequence shown here is derived from an EMBL/GenBank/DDBJ whole genome shotgun (WGS) entry which is preliminary data.</text>
</comment>
<comment type="subunit">
    <text evidence="9">Component of the Sec protein translocase complex. Heterotrimer consisting of SecY, SecE and SecG subunits. The heterotrimers can form oligomers, although 1 heterotrimer is thought to be able to translocate proteins. Interacts with the ribosome. Interacts with SecDF, and other proteins may be involved. Interacts with SecA.</text>
</comment>
<dbReference type="GO" id="GO:0005886">
    <property type="term" value="C:plasma membrane"/>
    <property type="evidence" value="ECO:0007669"/>
    <property type="project" value="UniProtKB-SubCell"/>
</dbReference>
<accession>A0A0G0Q8A2</accession>
<dbReference type="GO" id="GO:0008320">
    <property type="term" value="F:protein transmembrane transporter activity"/>
    <property type="evidence" value="ECO:0007669"/>
    <property type="project" value="UniProtKB-UniRule"/>
</dbReference>
<dbReference type="InterPro" id="IPR001901">
    <property type="entry name" value="Translocase_SecE/Sec61-g"/>
</dbReference>
<dbReference type="GO" id="GO:0043952">
    <property type="term" value="P:protein transport by the Sec complex"/>
    <property type="evidence" value="ECO:0007669"/>
    <property type="project" value="UniProtKB-UniRule"/>
</dbReference>
<keyword evidence="5 9" id="KW-0653">Protein transport</keyword>
<dbReference type="PROSITE" id="PS01067">
    <property type="entry name" value="SECE_SEC61G"/>
    <property type="match status" value="1"/>
</dbReference>
<proteinExistence type="inferred from homology"/>
<evidence type="ECO:0000256" key="6">
    <source>
        <dbReference type="ARBA" id="ARBA00022989"/>
    </source>
</evidence>
<keyword evidence="7 9" id="KW-0811">Translocation</keyword>
<comment type="subcellular location">
    <subcellularLocation>
        <location evidence="9">Cell membrane</location>
        <topology evidence="9">Single-pass membrane protein</topology>
    </subcellularLocation>
    <subcellularLocation>
        <location evidence="1">Membrane</location>
    </subcellularLocation>
</comment>
<dbReference type="PATRIC" id="fig|1618642.3.peg.202"/>
<evidence type="ECO:0000256" key="4">
    <source>
        <dbReference type="ARBA" id="ARBA00022692"/>
    </source>
</evidence>
<keyword evidence="4 9" id="KW-0812">Transmembrane</keyword>
<evidence type="ECO:0000313" key="10">
    <source>
        <dbReference type="EMBL" id="KKR33571.1"/>
    </source>
</evidence>
<organism evidence="10 11">
    <name type="scientific">Candidatus Falkowbacteria bacterium GW2011_GWF2_39_8</name>
    <dbReference type="NCBI Taxonomy" id="1618642"/>
    <lineage>
        <taxon>Bacteria</taxon>
        <taxon>Candidatus Falkowiibacteriota</taxon>
    </lineage>
</organism>
<keyword evidence="6 9" id="KW-1133">Transmembrane helix</keyword>
<dbReference type="EMBL" id="LBXO01000006">
    <property type="protein sequence ID" value="KKR33571.1"/>
    <property type="molecule type" value="Genomic_DNA"/>
</dbReference>
<comment type="similarity">
    <text evidence="9">Belongs to the SecE/SEC61-gamma family.</text>
</comment>
<gene>
    <name evidence="9" type="primary">secE</name>
    <name evidence="10" type="ORF">UT64_C0006G0019</name>
</gene>
<dbReference type="GO" id="GO:0006605">
    <property type="term" value="P:protein targeting"/>
    <property type="evidence" value="ECO:0007669"/>
    <property type="project" value="UniProtKB-UniRule"/>
</dbReference>
<dbReference type="PANTHER" id="PTHR33910:SF1">
    <property type="entry name" value="PROTEIN TRANSLOCASE SUBUNIT SECE"/>
    <property type="match status" value="1"/>
</dbReference>
<keyword evidence="3 9" id="KW-1003">Cell membrane</keyword>
<dbReference type="InterPro" id="IPR038379">
    <property type="entry name" value="SecE_sf"/>
</dbReference>
<evidence type="ECO:0000256" key="3">
    <source>
        <dbReference type="ARBA" id="ARBA00022475"/>
    </source>
</evidence>
<dbReference type="GO" id="GO:0065002">
    <property type="term" value="P:intracellular protein transmembrane transport"/>
    <property type="evidence" value="ECO:0007669"/>
    <property type="project" value="UniProtKB-UniRule"/>
</dbReference>
<feature type="transmembrane region" description="Helical" evidence="9">
    <location>
        <begin position="30"/>
        <end position="52"/>
    </location>
</feature>
<evidence type="ECO:0000256" key="9">
    <source>
        <dbReference type="HAMAP-Rule" id="MF_00422"/>
    </source>
</evidence>
<evidence type="ECO:0000256" key="1">
    <source>
        <dbReference type="ARBA" id="ARBA00004370"/>
    </source>
</evidence>
<keyword evidence="8 9" id="KW-0472">Membrane</keyword>
<dbReference type="Pfam" id="PF00584">
    <property type="entry name" value="SecE"/>
    <property type="match status" value="1"/>
</dbReference>
<dbReference type="AlphaFoldDB" id="A0A0G0Q8A2"/>
<dbReference type="Gene3D" id="1.20.5.1030">
    <property type="entry name" value="Preprotein translocase secy subunit"/>
    <property type="match status" value="1"/>
</dbReference>
<comment type="function">
    <text evidence="9">Essential subunit of the Sec protein translocation channel SecYEG. Clamps together the 2 halves of SecY. May contact the channel plug during translocation.</text>
</comment>
<dbReference type="Proteomes" id="UP000034137">
    <property type="component" value="Unassembled WGS sequence"/>
</dbReference>
<evidence type="ECO:0000313" key="11">
    <source>
        <dbReference type="Proteomes" id="UP000034137"/>
    </source>
</evidence>
<name>A0A0G0Q8A2_9BACT</name>
<dbReference type="NCBIfam" id="TIGR00964">
    <property type="entry name" value="secE_bact"/>
    <property type="match status" value="1"/>
</dbReference>
<evidence type="ECO:0000256" key="7">
    <source>
        <dbReference type="ARBA" id="ARBA00023010"/>
    </source>
</evidence>
<evidence type="ECO:0000256" key="2">
    <source>
        <dbReference type="ARBA" id="ARBA00022448"/>
    </source>
</evidence>
<evidence type="ECO:0000256" key="5">
    <source>
        <dbReference type="ARBA" id="ARBA00022927"/>
    </source>
</evidence>
<dbReference type="InterPro" id="IPR005807">
    <property type="entry name" value="SecE_bac"/>
</dbReference>
<dbReference type="GO" id="GO:0009306">
    <property type="term" value="P:protein secretion"/>
    <property type="evidence" value="ECO:0007669"/>
    <property type="project" value="UniProtKB-UniRule"/>
</dbReference>
<dbReference type="PANTHER" id="PTHR33910">
    <property type="entry name" value="PROTEIN TRANSLOCASE SUBUNIT SECE"/>
    <property type="match status" value="1"/>
</dbReference>
<protein>
    <recommendedName>
        <fullName evidence="9">Protein translocase subunit SecE</fullName>
    </recommendedName>
</protein>
<reference evidence="10 11" key="1">
    <citation type="journal article" date="2015" name="Nature">
        <title>rRNA introns, odd ribosomes, and small enigmatic genomes across a large radiation of phyla.</title>
        <authorList>
            <person name="Brown C.T."/>
            <person name="Hug L.A."/>
            <person name="Thomas B.C."/>
            <person name="Sharon I."/>
            <person name="Castelle C.J."/>
            <person name="Singh A."/>
            <person name="Wilkins M.J."/>
            <person name="Williams K.H."/>
            <person name="Banfield J.F."/>
        </authorList>
    </citation>
    <scope>NUCLEOTIDE SEQUENCE [LARGE SCALE GENOMIC DNA]</scope>
</reference>
<keyword evidence="2 9" id="KW-0813">Transport</keyword>